<evidence type="ECO:0000256" key="2">
    <source>
        <dbReference type="ARBA" id="ARBA00022723"/>
    </source>
</evidence>
<dbReference type="PANTHER" id="PTHR46481">
    <property type="entry name" value="ZINC FINGER BED DOMAIN-CONTAINING PROTEIN 4"/>
    <property type="match status" value="1"/>
</dbReference>
<sequence length="692" mass="78299">MSSIGDLSGSASGCNSRPDDSDLNLATSFSAASSSSNPSASRHKTSPIWQHCRLEEGRNIPAAWVDSNGRRWWHCQPCFDRKKRDKKYNCSGGSSTIIDHLRKQHGIVLSKRQDIHREATESRLGDISSFLSKETLTSTKRRKVTAEEDTLDQATLRELYCRYTVACSLPFAQVEHPAFRDLIRYLRPAADDLLPRSGDTVKTDLQWGYDNKKDIPDNWTSPNGLGVIGFTVQFVTEDHGLQSLVVRIKELEGEHSGEHMAEAIMEFIREYGIATKVGYFMMDNVSNMNTMIDKVSDELEREFDVFYDTLPHRLRCTGHIMNLAVMEFLIGKRPRTTGSYGGPSEEEIEEWRKRGAIGKLHNIVVYVTWTTRGFKRLLFSPMASGYGVTMTLVGIHEPALQEDTLTPSDWVTLAEIHKFLEPFHDATMANEGVQNSIADVLPTMDYLLHHIEAAREATTIPHLATMMETAWAKLADYYELTEDSPVYSAATVLNPSFKWAYMEKTWEDKTEWIERAKSRVGQLWRESYKSTSSLPVLRRGSAEEPTTRRLNGYKMWMNEQKATIFNTDDDEYEVYCREPVVMTPDPLKWWLEVAQRRRFPSLSLMAIDILSIAAMSSGTERLFSKLKLTVTDQRGAIDAETLNIVECLRSWDSSALIVPSDCRYVDAASGFNHSDALGREESGGGLDTVEIA</sequence>
<dbReference type="GeneID" id="28853628"/>
<dbReference type="EMBL" id="LSBJ02000015">
    <property type="protein sequence ID" value="OAQ57297.2"/>
    <property type="molecule type" value="Genomic_DNA"/>
</dbReference>
<dbReference type="SUPFAM" id="SSF53098">
    <property type="entry name" value="Ribonuclease H-like"/>
    <property type="match status" value="1"/>
</dbReference>
<evidence type="ECO:0000256" key="1">
    <source>
        <dbReference type="ARBA" id="ARBA00004123"/>
    </source>
</evidence>
<evidence type="ECO:0000256" key="5">
    <source>
        <dbReference type="ARBA" id="ARBA00023242"/>
    </source>
</evidence>
<keyword evidence="5" id="KW-0539">Nucleus</keyword>
<dbReference type="InterPro" id="IPR008906">
    <property type="entry name" value="HATC_C_dom"/>
</dbReference>
<evidence type="ECO:0000256" key="3">
    <source>
        <dbReference type="ARBA" id="ARBA00022771"/>
    </source>
</evidence>
<dbReference type="InterPro" id="IPR052035">
    <property type="entry name" value="ZnF_BED_domain_contain"/>
</dbReference>
<dbReference type="GO" id="GO:0046983">
    <property type="term" value="F:protein dimerization activity"/>
    <property type="evidence" value="ECO:0007669"/>
    <property type="project" value="InterPro"/>
</dbReference>
<keyword evidence="2" id="KW-0479">Metal-binding</keyword>
<dbReference type="AlphaFoldDB" id="A0A179EVT4"/>
<evidence type="ECO:0000256" key="6">
    <source>
        <dbReference type="SAM" id="MobiDB-lite"/>
    </source>
</evidence>
<dbReference type="RefSeq" id="XP_022283869.1">
    <property type="nucleotide sequence ID" value="XM_022428759.1"/>
</dbReference>
<comment type="caution">
    <text evidence="8">The sequence shown here is derived from an EMBL/GenBank/DDBJ whole genome shotgun (WGS) entry which is preliminary data.</text>
</comment>
<feature type="domain" description="HAT C-terminal dimerisation" evidence="7">
    <location>
        <begin position="571"/>
        <end position="651"/>
    </location>
</feature>
<evidence type="ECO:0000313" key="8">
    <source>
        <dbReference type="EMBL" id="OAQ57297.2"/>
    </source>
</evidence>
<gene>
    <name evidence="8" type="ORF">VFPPC_11450</name>
</gene>
<evidence type="ECO:0000256" key="4">
    <source>
        <dbReference type="ARBA" id="ARBA00022833"/>
    </source>
</evidence>
<dbReference type="PANTHER" id="PTHR46481:SF10">
    <property type="entry name" value="ZINC FINGER BED DOMAIN-CONTAINING PROTEIN 39"/>
    <property type="match status" value="1"/>
</dbReference>
<comment type="subcellular location">
    <subcellularLocation>
        <location evidence="1">Nucleus</location>
    </subcellularLocation>
</comment>
<keyword evidence="9" id="KW-1185">Reference proteome</keyword>
<dbReference type="OrthoDB" id="4867758at2759"/>
<organism evidence="8 9">
    <name type="scientific">Pochonia chlamydosporia 170</name>
    <dbReference type="NCBI Taxonomy" id="1380566"/>
    <lineage>
        <taxon>Eukaryota</taxon>
        <taxon>Fungi</taxon>
        <taxon>Dikarya</taxon>
        <taxon>Ascomycota</taxon>
        <taxon>Pezizomycotina</taxon>
        <taxon>Sordariomycetes</taxon>
        <taxon>Hypocreomycetidae</taxon>
        <taxon>Hypocreales</taxon>
        <taxon>Clavicipitaceae</taxon>
        <taxon>Pochonia</taxon>
    </lineage>
</organism>
<reference evidence="8 9" key="1">
    <citation type="journal article" date="2016" name="PLoS Pathog.">
        <title>Biosynthesis of antibiotic leucinostatins in bio-control fungus Purpureocillium lilacinum and their inhibition on phytophthora revealed by genome mining.</title>
        <authorList>
            <person name="Wang G."/>
            <person name="Liu Z."/>
            <person name="Lin R."/>
            <person name="Li E."/>
            <person name="Mao Z."/>
            <person name="Ling J."/>
            <person name="Yang Y."/>
            <person name="Yin W.B."/>
            <person name="Xie B."/>
        </authorList>
    </citation>
    <scope>NUCLEOTIDE SEQUENCE [LARGE SCALE GENOMIC DNA]</scope>
    <source>
        <strain evidence="8">170</strain>
    </source>
</reference>
<keyword evidence="4" id="KW-0862">Zinc</keyword>
<evidence type="ECO:0000313" key="9">
    <source>
        <dbReference type="Proteomes" id="UP000078397"/>
    </source>
</evidence>
<keyword evidence="3" id="KW-0863">Zinc-finger</keyword>
<evidence type="ECO:0000259" key="7">
    <source>
        <dbReference type="Pfam" id="PF05699"/>
    </source>
</evidence>
<dbReference type="Pfam" id="PF05699">
    <property type="entry name" value="Dimer_Tnp_hAT"/>
    <property type="match status" value="1"/>
</dbReference>
<accession>A0A179EVT4</accession>
<feature type="region of interest" description="Disordered" evidence="6">
    <location>
        <begin position="25"/>
        <end position="45"/>
    </location>
</feature>
<dbReference type="Proteomes" id="UP000078397">
    <property type="component" value="Unassembled WGS sequence"/>
</dbReference>
<protein>
    <submittedName>
        <fullName evidence="8">Transposase-like protein</fullName>
    </submittedName>
</protein>
<dbReference type="GO" id="GO:0005634">
    <property type="term" value="C:nucleus"/>
    <property type="evidence" value="ECO:0007669"/>
    <property type="project" value="UniProtKB-SubCell"/>
</dbReference>
<dbReference type="InterPro" id="IPR012337">
    <property type="entry name" value="RNaseH-like_sf"/>
</dbReference>
<dbReference type="KEGG" id="pchm:VFPPC_11450"/>
<feature type="compositionally biased region" description="Low complexity" evidence="6">
    <location>
        <begin position="26"/>
        <end position="40"/>
    </location>
</feature>
<name>A0A179EVT4_METCM</name>
<dbReference type="GO" id="GO:0008270">
    <property type="term" value="F:zinc ion binding"/>
    <property type="evidence" value="ECO:0007669"/>
    <property type="project" value="UniProtKB-KW"/>
</dbReference>
<proteinExistence type="predicted"/>